<gene>
    <name evidence="1" type="ORF">ERUC_LOCUS26927</name>
</gene>
<evidence type="ECO:0000313" key="1">
    <source>
        <dbReference type="EMBL" id="CAH8361171.1"/>
    </source>
</evidence>
<dbReference type="AlphaFoldDB" id="A0ABC8KVA4"/>
<keyword evidence="2" id="KW-1185">Reference proteome</keyword>
<evidence type="ECO:0000313" key="2">
    <source>
        <dbReference type="Proteomes" id="UP001642260"/>
    </source>
</evidence>
<accession>A0ABC8KVA4</accession>
<dbReference type="EMBL" id="CAKOAT010299266">
    <property type="protein sequence ID" value="CAH8361171.1"/>
    <property type="molecule type" value="Genomic_DNA"/>
</dbReference>
<proteinExistence type="predicted"/>
<comment type="caution">
    <text evidence="1">The sequence shown here is derived from an EMBL/GenBank/DDBJ whole genome shotgun (WGS) entry which is preliminary data.</text>
</comment>
<protein>
    <submittedName>
        <fullName evidence="1">Uncharacterized protein</fullName>
    </submittedName>
</protein>
<dbReference type="Proteomes" id="UP001642260">
    <property type="component" value="Unassembled WGS sequence"/>
</dbReference>
<name>A0ABC8KVA4_ERUVS</name>
<reference evidence="1 2" key="1">
    <citation type="submission" date="2022-03" db="EMBL/GenBank/DDBJ databases">
        <authorList>
            <person name="Macdonald S."/>
            <person name="Ahmed S."/>
            <person name="Newling K."/>
        </authorList>
    </citation>
    <scope>NUCLEOTIDE SEQUENCE [LARGE SCALE GENOMIC DNA]</scope>
</reference>
<organism evidence="1 2">
    <name type="scientific">Eruca vesicaria subsp. sativa</name>
    <name type="common">Garden rocket</name>
    <name type="synonym">Eruca sativa</name>
    <dbReference type="NCBI Taxonomy" id="29727"/>
    <lineage>
        <taxon>Eukaryota</taxon>
        <taxon>Viridiplantae</taxon>
        <taxon>Streptophyta</taxon>
        <taxon>Embryophyta</taxon>
        <taxon>Tracheophyta</taxon>
        <taxon>Spermatophyta</taxon>
        <taxon>Magnoliopsida</taxon>
        <taxon>eudicotyledons</taxon>
        <taxon>Gunneridae</taxon>
        <taxon>Pentapetalae</taxon>
        <taxon>rosids</taxon>
        <taxon>malvids</taxon>
        <taxon>Brassicales</taxon>
        <taxon>Brassicaceae</taxon>
        <taxon>Brassiceae</taxon>
        <taxon>Eruca</taxon>
    </lineage>
</organism>
<sequence length="141" mass="15473">MDHGENEVGLMNETLDGESFIEIQINKPATGMSIPSPSPSPSNEMQTATIFSSASSCFSTYSSMTKLMMKLGCSSIVEVIREKVNVGEKWVLKFIHGRRSKSSLHYYSEGSINYSEETLTEDSLKAAIAYCNASSLSRPQT</sequence>